<dbReference type="SUPFAM" id="SSF88659">
    <property type="entry name" value="Sigma3 and sigma4 domains of RNA polymerase sigma factors"/>
    <property type="match status" value="1"/>
</dbReference>
<dbReference type="GO" id="GO:0003677">
    <property type="term" value="F:DNA binding"/>
    <property type="evidence" value="ECO:0007669"/>
    <property type="project" value="InterPro"/>
</dbReference>
<dbReference type="EMBL" id="WMIF01000008">
    <property type="protein sequence ID" value="MTH34498.1"/>
    <property type="molecule type" value="Genomic_DNA"/>
</dbReference>
<evidence type="ECO:0000313" key="8">
    <source>
        <dbReference type="Proteomes" id="UP000442533"/>
    </source>
</evidence>
<dbReference type="InterPro" id="IPR013324">
    <property type="entry name" value="RNA_pol_sigma_r3/r4-like"/>
</dbReference>
<gene>
    <name evidence="7" type="ORF">GL279_07790</name>
</gene>
<dbReference type="Gene3D" id="1.10.1740.10">
    <property type="match status" value="1"/>
</dbReference>
<evidence type="ECO:0000256" key="2">
    <source>
        <dbReference type="ARBA" id="ARBA00023015"/>
    </source>
</evidence>
<organism evidence="7 8">
    <name type="scientific">Paracoccus limosus</name>
    <dbReference type="NCBI Taxonomy" id="913252"/>
    <lineage>
        <taxon>Bacteria</taxon>
        <taxon>Pseudomonadati</taxon>
        <taxon>Pseudomonadota</taxon>
        <taxon>Alphaproteobacteria</taxon>
        <taxon>Rhodobacterales</taxon>
        <taxon>Paracoccaceae</taxon>
        <taxon>Paracoccus</taxon>
    </lineage>
</organism>
<dbReference type="RefSeq" id="WP_155064060.1">
    <property type="nucleotide sequence ID" value="NZ_WMIF01000008.1"/>
</dbReference>
<evidence type="ECO:0000256" key="1">
    <source>
        <dbReference type="ARBA" id="ARBA00010641"/>
    </source>
</evidence>
<dbReference type="OrthoDB" id="9803470at2"/>
<evidence type="ECO:0000259" key="5">
    <source>
        <dbReference type="Pfam" id="PF04542"/>
    </source>
</evidence>
<reference evidence="7 8" key="1">
    <citation type="submission" date="2019-11" db="EMBL/GenBank/DDBJ databases">
        <authorList>
            <person name="Dong K."/>
        </authorList>
    </citation>
    <scope>NUCLEOTIDE SEQUENCE [LARGE SCALE GENOMIC DNA]</scope>
    <source>
        <strain evidence="7 8">JCM 17370</strain>
    </source>
</reference>
<dbReference type="Pfam" id="PF08281">
    <property type="entry name" value="Sigma70_r4_2"/>
    <property type="match status" value="1"/>
</dbReference>
<sequence length="177" mass="19524">MADDLDPLLNQLPALRRYALALSRDESDAEDLVQEALLRGHEHRRSLRPGGNLRAWLFGILRHAFLDRNRAQLSRRRREAQAAALTPRAMDAPQDAAVRLSQLRAAFLDLPPDQREALALVAVEGLTYAEAAALAQVPMGTLMSRVARARKALRDFEDGRATTPSLKLVGGRDADDA</sequence>
<dbReference type="SUPFAM" id="SSF88946">
    <property type="entry name" value="Sigma2 domain of RNA polymerase sigma factors"/>
    <property type="match status" value="1"/>
</dbReference>
<accession>A0A844H809</accession>
<dbReference type="GO" id="GO:0016987">
    <property type="term" value="F:sigma factor activity"/>
    <property type="evidence" value="ECO:0007669"/>
    <property type="project" value="UniProtKB-KW"/>
</dbReference>
<protein>
    <submittedName>
        <fullName evidence="7">Sigma-70 family RNA polymerase sigma factor</fullName>
    </submittedName>
</protein>
<dbReference type="InterPro" id="IPR013249">
    <property type="entry name" value="RNA_pol_sigma70_r4_t2"/>
</dbReference>
<dbReference type="NCBIfam" id="TIGR02937">
    <property type="entry name" value="sigma70-ECF"/>
    <property type="match status" value="1"/>
</dbReference>
<comment type="similarity">
    <text evidence="1">Belongs to the sigma-70 factor family. ECF subfamily.</text>
</comment>
<dbReference type="PANTHER" id="PTHR43133:SF25">
    <property type="entry name" value="RNA POLYMERASE SIGMA FACTOR RFAY-RELATED"/>
    <property type="match status" value="1"/>
</dbReference>
<evidence type="ECO:0000259" key="6">
    <source>
        <dbReference type="Pfam" id="PF08281"/>
    </source>
</evidence>
<dbReference type="CDD" id="cd06171">
    <property type="entry name" value="Sigma70_r4"/>
    <property type="match status" value="1"/>
</dbReference>
<dbReference type="Proteomes" id="UP000442533">
    <property type="component" value="Unassembled WGS sequence"/>
</dbReference>
<comment type="caution">
    <text evidence="7">The sequence shown here is derived from an EMBL/GenBank/DDBJ whole genome shotgun (WGS) entry which is preliminary data.</text>
</comment>
<dbReference type="GO" id="GO:0006352">
    <property type="term" value="P:DNA-templated transcription initiation"/>
    <property type="evidence" value="ECO:0007669"/>
    <property type="project" value="InterPro"/>
</dbReference>
<evidence type="ECO:0000313" key="7">
    <source>
        <dbReference type="EMBL" id="MTH34498.1"/>
    </source>
</evidence>
<keyword evidence="2" id="KW-0805">Transcription regulation</keyword>
<dbReference type="Gene3D" id="1.10.10.10">
    <property type="entry name" value="Winged helix-like DNA-binding domain superfamily/Winged helix DNA-binding domain"/>
    <property type="match status" value="1"/>
</dbReference>
<dbReference type="InterPro" id="IPR007627">
    <property type="entry name" value="RNA_pol_sigma70_r2"/>
</dbReference>
<keyword evidence="8" id="KW-1185">Reference proteome</keyword>
<dbReference type="Pfam" id="PF04542">
    <property type="entry name" value="Sigma70_r2"/>
    <property type="match status" value="1"/>
</dbReference>
<feature type="domain" description="RNA polymerase sigma factor 70 region 4 type 2" evidence="6">
    <location>
        <begin position="102"/>
        <end position="153"/>
    </location>
</feature>
<proteinExistence type="inferred from homology"/>
<dbReference type="AlphaFoldDB" id="A0A844H809"/>
<dbReference type="PANTHER" id="PTHR43133">
    <property type="entry name" value="RNA POLYMERASE ECF-TYPE SIGMA FACTO"/>
    <property type="match status" value="1"/>
</dbReference>
<dbReference type="InterPro" id="IPR013325">
    <property type="entry name" value="RNA_pol_sigma_r2"/>
</dbReference>
<dbReference type="NCBIfam" id="NF009164">
    <property type="entry name" value="PRK12511.1"/>
    <property type="match status" value="1"/>
</dbReference>
<evidence type="ECO:0000256" key="3">
    <source>
        <dbReference type="ARBA" id="ARBA00023082"/>
    </source>
</evidence>
<dbReference type="InterPro" id="IPR036388">
    <property type="entry name" value="WH-like_DNA-bd_sf"/>
</dbReference>
<name>A0A844H809_9RHOB</name>
<dbReference type="InterPro" id="IPR014284">
    <property type="entry name" value="RNA_pol_sigma-70_dom"/>
</dbReference>
<feature type="domain" description="RNA polymerase sigma-70 region 2" evidence="5">
    <location>
        <begin position="12"/>
        <end position="72"/>
    </location>
</feature>
<keyword evidence="3" id="KW-0731">Sigma factor</keyword>
<dbReference type="InterPro" id="IPR039425">
    <property type="entry name" value="RNA_pol_sigma-70-like"/>
</dbReference>
<keyword evidence="4" id="KW-0804">Transcription</keyword>
<evidence type="ECO:0000256" key="4">
    <source>
        <dbReference type="ARBA" id="ARBA00023163"/>
    </source>
</evidence>